<sequence length="94" mass="10966">MSKIYEKSSIPAKGKIPKLISEVQEMDWKPIDQEKTDDERYGRYENRKLNTKKNAEPAIECIRNKRSEPLNQADQKEIKQTARNKFTPITTDGL</sequence>
<feature type="compositionally biased region" description="Basic and acidic residues" evidence="1">
    <location>
        <begin position="65"/>
        <end position="80"/>
    </location>
</feature>
<dbReference type="Proteomes" id="UP000267606">
    <property type="component" value="Unassembled WGS sequence"/>
</dbReference>
<feature type="compositionally biased region" description="Polar residues" evidence="1">
    <location>
        <begin position="81"/>
        <end position="94"/>
    </location>
</feature>
<evidence type="ECO:0000313" key="4">
    <source>
        <dbReference type="WBParaSite" id="OFLC_0000321401-mRNA-1"/>
    </source>
</evidence>
<feature type="region of interest" description="Disordered" evidence="1">
    <location>
        <begin position="65"/>
        <end position="94"/>
    </location>
</feature>
<evidence type="ECO:0000313" key="3">
    <source>
        <dbReference type="Proteomes" id="UP000267606"/>
    </source>
</evidence>
<proteinExistence type="predicted"/>
<keyword evidence="3" id="KW-1185">Reference proteome</keyword>
<protein>
    <submittedName>
        <fullName evidence="2 4">Uncharacterized protein</fullName>
    </submittedName>
</protein>
<name>A0A183H6V3_9BILA</name>
<accession>A0A183H6V3</accession>
<dbReference type="AlphaFoldDB" id="A0A183H6V3"/>
<evidence type="ECO:0000256" key="1">
    <source>
        <dbReference type="SAM" id="MobiDB-lite"/>
    </source>
</evidence>
<dbReference type="WBParaSite" id="OFLC_0000321401-mRNA-1">
    <property type="protein sequence ID" value="OFLC_0000321401-mRNA-1"/>
    <property type="gene ID" value="OFLC_0000321401"/>
</dbReference>
<gene>
    <name evidence="2" type="ORF">OFLC_LOCUS3215</name>
</gene>
<dbReference type="STRING" id="387005.A0A183H6V3"/>
<evidence type="ECO:0000313" key="2">
    <source>
        <dbReference type="EMBL" id="VDO35695.1"/>
    </source>
</evidence>
<organism evidence="4">
    <name type="scientific">Onchocerca flexuosa</name>
    <dbReference type="NCBI Taxonomy" id="387005"/>
    <lineage>
        <taxon>Eukaryota</taxon>
        <taxon>Metazoa</taxon>
        <taxon>Ecdysozoa</taxon>
        <taxon>Nematoda</taxon>
        <taxon>Chromadorea</taxon>
        <taxon>Rhabditida</taxon>
        <taxon>Spirurina</taxon>
        <taxon>Spiruromorpha</taxon>
        <taxon>Filarioidea</taxon>
        <taxon>Onchocercidae</taxon>
        <taxon>Onchocerca</taxon>
    </lineage>
</organism>
<reference evidence="4" key="1">
    <citation type="submission" date="2016-06" db="UniProtKB">
        <authorList>
            <consortium name="WormBaseParasite"/>
        </authorList>
    </citation>
    <scope>IDENTIFICATION</scope>
</reference>
<dbReference type="EMBL" id="UZAJ01002082">
    <property type="protein sequence ID" value="VDO35695.1"/>
    <property type="molecule type" value="Genomic_DNA"/>
</dbReference>
<reference evidence="2 3" key="2">
    <citation type="submission" date="2018-11" db="EMBL/GenBank/DDBJ databases">
        <authorList>
            <consortium name="Pathogen Informatics"/>
        </authorList>
    </citation>
    <scope>NUCLEOTIDE SEQUENCE [LARGE SCALE GENOMIC DNA]</scope>
</reference>